<dbReference type="PANTHER" id="PTHR11078">
    <property type="entry name" value="N UTILIZATION SUBSTANCE PROTEIN B-RELATED"/>
    <property type="match status" value="1"/>
</dbReference>
<dbReference type="GO" id="GO:0003723">
    <property type="term" value="F:RNA binding"/>
    <property type="evidence" value="ECO:0007669"/>
    <property type="project" value="UniProtKB-KW"/>
</dbReference>
<organism evidence="7 8">
    <name type="scientific">Ligilactobacillus hayakitensis DSM 18933 = JCM 14209</name>
    <dbReference type="NCBI Taxonomy" id="1423755"/>
    <lineage>
        <taxon>Bacteria</taxon>
        <taxon>Bacillati</taxon>
        <taxon>Bacillota</taxon>
        <taxon>Bacilli</taxon>
        <taxon>Lactobacillales</taxon>
        <taxon>Lactobacillaceae</taxon>
        <taxon>Ligilactobacillus</taxon>
    </lineage>
</organism>
<dbReference type="InterPro" id="IPR011605">
    <property type="entry name" value="NusB_fam"/>
</dbReference>
<evidence type="ECO:0000256" key="3">
    <source>
        <dbReference type="ARBA" id="ARBA00022884"/>
    </source>
</evidence>
<comment type="caution">
    <text evidence="7">The sequence shown here is derived from an EMBL/GenBank/DDBJ whole genome shotgun (WGS) entry which is preliminary data.</text>
</comment>
<proteinExistence type="inferred from homology"/>
<dbReference type="Pfam" id="PF01029">
    <property type="entry name" value="NusB"/>
    <property type="match status" value="1"/>
</dbReference>
<dbReference type="eggNOG" id="COG0781">
    <property type="taxonomic scope" value="Bacteria"/>
</dbReference>
<evidence type="ECO:0000256" key="2">
    <source>
        <dbReference type="ARBA" id="ARBA00022814"/>
    </source>
</evidence>
<keyword evidence="4" id="KW-0805">Transcription regulation</keyword>
<reference evidence="7 8" key="1">
    <citation type="journal article" date="2015" name="Genome Announc.">
        <title>Expanding the biotechnology potential of lactobacilli through comparative genomics of 213 strains and associated genera.</title>
        <authorList>
            <person name="Sun Z."/>
            <person name="Harris H.M."/>
            <person name="McCann A."/>
            <person name="Guo C."/>
            <person name="Argimon S."/>
            <person name="Zhang W."/>
            <person name="Yang X."/>
            <person name="Jeffery I.B."/>
            <person name="Cooney J.C."/>
            <person name="Kagawa T.F."/>
            <person name="Liu W."/>
            <person name="Song Y."/>
            <person name="Salvetti E."/>
            <person name="Wrobel A."/>
            <person name="Rasinkangas P."/>
            <person name="Parkhill J."/>
            <person name="Rea M.C."/>
            <person name="O'Sullivan O."/>
            <person name="Ritari J."/>
            <person name="Douillard F.P."/>
            <person name="Paul Ross R."/>
            <person name="Yang R."/>
            <person name="Briner A.E."/>
            <person name="Felis G.E."/>
            <person name="de Vos W.M."/>
            <person name="Barrangou R."/>
            <person name="Klaenhammer T.R."/>
            <person name="Caufield P.W."/>
            <person name="Cui Y."/>
            <person name="Zhang H."/>
            <person name="O'Toole P.W."/>
        </authorList>
    </citation>
    <scope>NUCLEOTIDE SEQUENCE [LARGE SCALE GENOMIC DNA]</scope>
    <source>
        <strain evidence="7 8">DSM 18933</strain>
    </source>
</reference>
<dbReference type="GO" id="GO:0031564">
    <property type="term" value="P:transcription antitermination"/>
    <property type="evidence" value="ECO:0007669"/>
    <property type="project" value="UniProtKB-KW"/>
</dbReference>
<dbReference type="PATRIC" id="fig|1423755.3.peg.610"/>
<dbReference type="PANTHER" id="PTHR11078:SF3">
    <property type="entry name" value="ANTITERMINATION NUSB DOMAIN-CONTAINING PROTEIN"/>
    <property type="match status" value="1"/>
</dbReference>
<gene>
    <name evidence="7" type="ORF">FC40_GL000557</name>
</gene>
<feature type="domain" description="NusB/RsmB/TIM44" evidence="6">
    <location>
        <begin position="1"/>
        <end position="122"/>
    </location>
</feature>
<dbReference type="NCBIfam" id="NF001223">
    <property type="entry name" value="PRK00202.1-1"/>
    <property type="match status" value="1"/>
</dbReference>
<dbReference type="SUPFAM" id="SSF48013">
    <property type="entry name" value="NusB-like"/>
    <property type="match status" value="1"/>
</dbReference>
<keyword evidence="5" id="KW-0804">Transcription</keyword>
<evidence type="ECO:0000259" key="6">
    <source>
        <dbReference type="Pfam" id="PF01029"/>
    </source>
</evidence>
<dbReference type="GO" id="GO:0005829">
    <property type="term" value="C:cytosol"/>
    <property type="evidence" value="ECO:0007669"/>
    <property type="project" value="TreeGrafter"/>
</dbReference>
<protein>
    <submittedName>
        <fullName evidence="7">Transcription antitermination protein NusB</fullName>
    </submittedName>
</protein>
<sequence>MAFQTLFAMDSNPDANKMDVFEQLLNFSEEDLVVPNYLNTLVDGVLDNMQEIDLEISKFLKNGWTLARLNKADLYILRLSIYEIKYVESVPNVVALNEALQLAKDFTDESSRKFINGILQNLV</sequence>
<dbReference type="GO" id="GO:0006353">
    <property type="term" value="P:DNA-templated transcription termination"/>
    <property type="evidence" value="ECO:0007669"/>
    <property type="project" value="InterPro"/>
</dbReference>
<evidence type="ECO:0000313" key="8">
    <source>
        <dbReference type="Proteomes" id="UP000051054"/>
    </source>
</evidence>
<keyword evidence="2" id="KW-0889">Transcription antitermination</keyword>
<keyword evidence="8" id="KW-1185">Reference proteome</keyword>
<comment type="similarity">
    <text evidence="1">Belongs to the NusB family.</text>
</comment>
<evidence type="ECO:0000313" key="7">
    <source>
        <dbReference type="EMBL" id="KRM18774.1"/>
    </source>
</evidence>
<dbReference type="Gene3D" id="1.10.940.10">
    <property type="entry name" value="NusB-like"/>
    <property type="match status" value="1"/>
</dbReference>
<keyword evidence="3" id="KW-0694">RNA-binding</keyword>
<dbReference type="Proteomes" id="UP000051054">
    <property type="component" value="Unassembled WGS sequence"/>
</dbReference>
<evidence type="ECO:0000256" key="5">
    <source>
        <dbReference type="ARBA" id="ARBA00023163"/>
    </source>
</evidence>
<evidence type="ECO:0000256" key="4">
    <source>
        <dbReference type="ARBA" id="ARBA00023015"/>
    </source>
</evidence>
<accession>A0A0R1WUI4</accession>
<dbReference type="InterPro" id="IPR006027">
    <property type="entry name" value="NusB_RsmB_TIM44"/>
</dbReference>
<dbReference type="AlphaFoldDB" id="A0A0R1WUI4"/>
<dbReference type="STRING" id="1423755.FC40_GL000557"/>
<dbReference type="InterPro" id="IPR035926">
    <property type="entry name" value="NusB-like_sf"/>
</dbReference>
<dbReference type="EMBL" id="AZGD01000090">
    <property type="protein sequence ID" value="KRM18774.1"/>
    <property type="molecule type" value="Genomic_DNA"/>
</dbReference>
<name>A0A0R1WUI4_9LACO</name>
<evidence type="ECO:0000256" key="1">
    <source>
        <dbReference type="ARBA" id="ARBA00005952"/>
    </source>
</evidence>
<dbReference type="NCBIfam" id="TIGR01951">
    <property type="entry name" value="nusB"/>
    <property type="match status" value="1"/>
</dbReference>